<dbReference type="Proteomes" id="UP001620626">
    <property type="component" value="Unassembled WGS sequence"/>
</dbReference>
<sequence>MDGILGARLGTVQLEVQIMGRRRGNCRRGDEQIEQGEQKPKRAAKIRRERKTEKHLEKDAKWDDEREEEETEEQQKEEQEEDVDDGMEWNGHGRGGGRGQRGRRQDEEGEGGSKAIGGNGRKWGWERLTAPTEGWTDGRTERHGTSRRHGTQLGQGRNGQQQTNFWQDGGISD</sequence>
<evidence type="ECO:0000313" key="2">
    <source>
        <dbReference type="EMBL" id="KAL3125021.1"/>
    </source>
</evidence>
<protein>
    <submittedName>
        <fullName evidence="2">Uncharacterized protein</fullName>
    </submittedName>
</protein>
<accession>A0ABD2MC12</accession>
<feature type="compositionally biased region" description="Basic and acidic residues" evidence="1">
    <location>
        <begin position="27"/>
        <end position="40"/>
    </location>
</feature>
<evidence type="ECO:0000313" key="3">
    <source>
        <dbReference type="Proteomes" id="UP001620626"/>
    </source>
</evidence>
<feature type="compositionally biased region" description="Polar residues" evidence="1">
    <location>
        <begin position="152"/>
        <end position="166"/>
    </location>
</feature>
<dbReference type="AlphaFoldDB" id="A0ABD2MC12"/>
<comment type="caution">
    <text evidence="2">The sequence shown here is derived from an EMBL/GenBank/DDBJ whole genome shotgun (WGS) entry which is preliminary data.</text>
</comment>
<gene>
    <name evidence="2" type="ORF">niasHT_000626</name>
</gene>
<proteinExistence type="predicted"/>
<organism evidence="2 3">
    <name type="scientific">Heterodera trifolii</name>
    <dbReference type="NCBI Taxonomy" id="157864"/>
    <lineage>
        <taxon>Eukaryota</taxon>
        <taxon>Metazoa</taxon>
        <taxon>Ecdysozoa</taxon>
        <taxon>Nematoda</taxon>
        <taxon>Chromadorea</taxon>
        <taxon>Rhabditida</taxon>
        <taxon>Tylenchina</taxon>
        <taxon>Tylenchomorpha</taxon>
        <taxon>Tylenchoidea</taxon>
        <taxon>Heteroderidae</taxon>
        <taxon>Heteroderinae</taxon>
        <taxon>Heterodera</taxon>
    </lineage>
</organism>
<name>A0ABD2MC12_9BILA</name>
<feature type="region of interest" description="Disordered" evidence="1">
    <location>
        <begin position="21"/>
        <end position="173"/>
    </location>
</feature>
<evidence type="ECO:0000256" key="1">
    <source>
        <dbReference type="SAM" id="MobiDB-lite"/>
    </source>
</evidence>
<feature type="compositionally biased region" description="Acidic residues" evidence="1">
    <location>
        <begin position="78"/>
        <end position="87"/>
    </location>
</feature>
<reference evidence="2 3" key="1">
    <citation type="submission" date="2024-10" db="EMBL/GenBank/DDBJ databases">
        <authorList>
            <person name="Kim D."/>
        </authorList>
    </citation>
    <scope>NUCLEOTIDE SEQUENCE [LARGE SCALE GENOMIC DNA]</scope>
    <source>
        <strain evidence="2">BH-2024</strain>
    </source>
</reference>
<feature type="compositionally biased region" description="Basic and acidic residues" evidence="1">
    <location>
        <begin position="50"/>
        <end position="64"/>
    </location>
</feature>
<dbReference type="EMBL" id="JBICBT010000052">
    <property type="protein sequence ID" value="KAL3125021.1"/>
    <property type="molecule type" value="Genomic_DNA"/>
</dbReference>
<keyword evidence="3" id="KW-1185">Reference proteome</keyword>
<feature type="compositionally biased region" description="Gly residues" evidence="1">
    <location>
        <begin position="112"/>
        <end position="121"/>
    </location>
</feature>